<comment type="caution">
    <text evidence="2">The sequence shown here is derived from an EMBL/GenBank/DDBJ whole genome shotgun (WGS) entry which is preliminary data.</text>
</comment>
<keyword evidence="1" id="KW-1133">Transmembrane helix</keyword>
<proteinExistence type="predicted"/>
<organism evidence="2 3">
    <name type="scientific">Mycena metata</name>
    <dbReference type="NCBI Taxonomy" id="1033252"/>
    <lineage>
        <taxon>Eukaryota</taxon>
        <taxon>Fungi</taxon>
        <taxon>Dikarya</taxon>
        <taxon>Basidiomycota</taxon>
        <taxon>Agaricomycotina</taxon>
        <taxon>Agaricomycetes</taxon>
        <taxon>Agaricomycetidae</taxon>
        <taxon>Agaricales</taxon>
        <taxon>Marasmiineae</taxon>
        <taxon>Mycenaceae</taxon>
        <taxon>Mycena</taxon>
    </lineage>
</organism>
<reference evidence="2" key="1">
    <citation type="submission" date="2023-03" db="EMBL/GenBank/DDBJ databases">
        <title>Massive genome expansion in bonnet fungi (Mycena s.s.) driven by repeated elements and novel gene families across ecological guilds.</title>
        <authorList>
            <consortium name="Lawrence Berkeley National Laboratory"/>
            <person name="Harder C.B."/>
            <person name="Miyauchi S."/>
            <person name="Viragh M."/>
            <person name="Kuo A."/>
            <person name="Thoen E."/>
            <person name="Andreopoulos B."/>
            <person name="Lu D."/>
            <person name="Skrede I."/>
            <person name="Drula E."/>
            <person name="Henrissat B."/>
            <person name="Morin E."/>
            <person name="Kohler A."/>
            <person name="Barry K."/>
            <person name="LaButti K."/>
            <person name="Morin E."/>
            <person name="Salamov A."/>
            <person name="Lipzen A."/>
            <person name="Mereny Z."/>
            <person name="Hegedus B."/>
            <person name="Baldrian P."/>
            <person name="Stursova M."/>
            <person name="Weitz H."/>
            <person name="Taylor A."/>
            <person name="Grigoriev I.V."/>
            <person name="Nagy L.G."/>
            <person name="Martin F."/>
            <person name="Kauserud H."/>
        </authorList>
    </citation>
    <scope>NUCLEOTIDE SEQUENCE</scope>
    <source>
        <strain evidence="2">CBHHK182m</strain>
    </source>
</reference>
<protein>
    <submittedName>
        <fullName evidence="2">Uncharacterized protein</fullName>
    </submittedName>
</protein>
<keyword evidence="1" id="KW-0812">Transmembrane</keyword>
<keyword evidence="1" id="KW-0472">Membrane</keyword>
<evidence type="ECO:0000256" key="1">
    <source>
        <dbReference type="SAM" id="Phobius"/>
    </source>
</evidence>
<name>A0AAD7JTE0_9AGAR</name>
<accession>A0AAD7JTE0</accession>
<keyword evidence="3" id="KW-1185">Reference proteome</keyword>
<evidence type="ECO:0000313" key="2">
    <source>
        <dbReference type="EMBL" id="KAJ7771506.1"/>
    </source>
</evidence>
<dbReference type="AlphaFoldDB" id="A0AAD7JTE0"/>
<gene>
    <name evidence="2" type="ORF">B0H16DRAFT_1451617</name>
</gene>
<evidence type="ECO:0000313" key="3">
    <source>
        <dbReference type="Proteomes" id="UP001215598"/>
    </source>
</evidence>
<dbReference type="EMBL" id="JARKIB010000015">
    <property type="protein sequence ID" value="KAJ7771506.1"/>
    <property type="molecule type" value="Genomic_DNA"/>
</dbReference>
<feature type="transmembrane region" description="Helical" evidence="1">
    <location>
        <begin position="70"/>
        <end position="92"/>
    </location>
</feature>
<sequence>MGLHCSRGIKGNFRVVHSKDEITLTISCVVFSTKLVVRTDTLQGVPVNVSASLIMNLLSGFGSNNYYRDVLVRFAFIAGFGVGVIGIVWLRVRERREWDGKGKGEKESENTLLYDSKMMRR</sequence>
<dbReference type="Proteomes" id="UP001215598">
    <property type="component" value="Unassembled WGS sequence"/>
</dbReference>